<dbReference type="SUPFAM" id="SSF81296">
    <property type="entry name" value="E set domains"/>
    <property type="match status" value="11"/>
</dbReference>
<dbReference type="InterPro" id="IPR031148">
    <property type="entry name" value="Plexin"/>
</dbReference>
<dbReference type="InterPro" id="IPR036465">
    <property type="entry name" value="vWFA_dom_sf"/>
</dbReference>
<reference evidence="3 4" key="1">
    <citation type="journal article" date="2010" name="BMC Genomics">
        <title>Genome sequence of the pattern forming Paenibacillus vortex bacterium reveals potential for thriving in complex environments.</title>
        <authorList>
            <person name="Sirota-Madi A."/>
            <person name="Olender T."/>
            <person name="Helman Y."/>
            <person name="Ingham C."/>
            <person name="Brainis I."/>
            <person name="Roth D."/>
            <person name="Hagi E."/>
            <person name="Brodsky L."/>
            <person name="Leshkowitz D."/>
            <person name="Galatenko V."/>
            <person name="Nikolaev V."/>
            <person name="Mugasimangalam R.C."/>
            <person name="Bransburg-Zabary S."/>
            <person name="Gutnick D.L."/>
            <person name="Lancet D."/>
            <person name="Ben-Jacob E."/>
        </authorList>
    </citation>
    <scope>NUCLEOTIDE SEQUENCE [LARGE SCALE GENOMIC DNA]</scope>
    <source>
        <strain evidence="3 4">V453</strain>
    </source>
</reference>
<dbReference type="PANTHER" id="PTHR22625:SF70">
    <property type="entry name" value="PLEXIN A, ISOFORM A"/>
    <property type="match status" value="1"/>
</dbReference>
<evidence type="ECO:0000313" key="4">
    <source>
        <dbReference type="Proteomes" id="UP000003094"/>
    </source>
</evidence>
<dbReference type="Proteomes" id="UP000003094">
    <property type="component" value="Unassembled WGS sequence"/>
</dbReference>
<keyword evidence="4" id="KW-1185">Reference proteome</keyword>
<proteinExistence type="predicted"/>
<sequence length="1316" mass="140449">MKKQASKLTSLFLVLFILMGIYPLGAQAAENYVSVTKSVSPTTITTEEETLVTLNIKGTPPVNVIRPNDVILIIDRSGSMNDENKMQSAINSAKGFIDLMDLSKHKVGIVDYSSANNISSFPLSTDKEAVKNYVNGLRANGGTATGDAIKKARELLVNHRPDAQPVIVLLTDGDATEPNGNAYNYALTNSNEAKQEGIVFYTIALLNTNANPDTSGPNLLLKQMATTSHHHHFVLGSVGLGDIYAAIVQEIGLASAYDVVVNDIVSPQFEIVPGSYDTNIPKPIVNGNTLRWDFLELKTDTLTFTYKIRHKSDQPVGTFRVSTPDSSIIYKDYTGTERKINVPTENVTVTYPKPTLNKIEPESGHVNGGESVVITGTNFRPNPIVKFGVANALNIQYISPTEIRVEAPAGNQGTVDLTVMNEDRQQVQAKYLYYADPIVTAITPSSGAMGGGEKVTISGQYFLNGLKVKIGENEAKSVIYKSSTSLTVTVPKSSLAGSVDVKIENPDGRSVTVQNGYTYIAPLKPTIESLSPNQGQLVGGENVVLKGTNIEAGAKLYFNDVLVNLSIVDNTEARFRAPAWSVAEKINVRLVNLSGEEALLPEGYTYLKPPAPPAPTIEKVTPNSGQLKGNELVTLTGTNIKTGAKLFFNDVEVGATVVSETEMRFRTPAWAVVEAVDIKVINPDLQEASLVKGYNYLSPPGPELTSLTPNEGLIEGGLNVSIKGSNFVNGARVYFNTKEISTTFVSDTELKIKTPAWSTDEIVSVSIVNPDGQEVLLSDGFTYIKPVLPEGPAITAITPNQGEIKGSDLITVTGTNFVAGSKVFLNDIEISTSYTSSTELRFRTPAWPIAETVDVKVVSPNKQEAIVVKGFTYTEPAKAPAPTLTSVSPSKALTTGGDLISVTGSNFVNGAKIYLNDTLLSASFVSNTTLRFRTPAWNLAEIVDVKVVNPDGGEAILVDGFTFEKPVINPPKITSVDPNTSLLTGGTLVYINGSDYKAGVKLYLNSTEVPVSLLSDKMLRFRAPVWSVAETVDLKVVNPDLQEAVATQAFSFTEPPKPAAPTIASISPNTGPLDGNNYVYIKGEHYQAGVKVTFGSVEAKNVTLLDAAQIRVLAPAVSNIGSVDVKVTNPDGQFAIVSSGYTYQETPITISSISPNKGPLAGGQLVYIYGSNFKTGMTMQVDGKSQTFELLGAGSIRFRSPAGTSAGDVPIVLTSAGGVTVSTTYTYEAPPQLPAPTITSISPDRGPLSGGALVYVYGSNFRAGITATWGGTNLAVSYLSTGSIRFRVPAGTVPGPVELKLTNTDQQSVSINYTYE</sequence>
<accession>A0A2R9SLE2</accession>
<dbReference type="InterPro" id="IPR002035">
    <property type="entry name" value="VWF_A"/>
</dbReference>
<dbReference type="Pfam" id="PF00092">
    <property type="entry name" value="VWA"/>
    <property type="match status" value="1"/>
</dbReference>
<feature type="chain" id="PRO_5015312348" evidence="1">
    <location>
        <begin position="29"/>
        <end position="1316"/>
    </location>
</feature>
<comment type="caution">
    <text evidence="3">The sequence shown here is derived from an EMBL/GenBank/DDBJ whole genome shotgun (WGS) entry which is preliminary data.</text>
</comment>
<dbReference type="CDD" id="cd00102">
    <property type="entry name" value="IPT"/>
    <property type="match status" value="10"/>
</dbReference>
<protein>
    <submittedName>
        <fullName evidence="3">von Willebrand factor type A</fullName>
    </submittedName>
</protein>
<dbReference type="Pfam" id="PF01833">
    <property type="entry name" value="TIG"/>
    <property type="match status" value="11"/>
</dbReference>
<organism evidence="3 4">
    <name type="scientific">Paenibacillus vortex V453</name>
    <dbReference type="NCBI Taxonomy" id="715225"/>
    <lineage>
        <taxon>Bacteria</taxon>
        <taxon>Bacillati</taxon>
        <taxon>Bacillota</taxon>
        <taxon>Bacilli</taxon>
        <taxon>Bacillales</taxon>
        <taxon>Paenibacillaceae</taxon>
        <taxon>Paenibacillus</taxon>
    </lineage>
</organism>
<dbReference type="GO" id="GO:0017154">
    <property type="term" value="F:semaphorin receptor activity"/>
    <property type="evidence" value="ECO:0007669"/>
    <property type="project" value="InterPro"/>
</dbReference>
<dbReference type="SUPFAM" id="SSF53300">
    <property type="entry name" value="vWA-like"/>
    <property type="match status" value="1"/>
</dbReference>
<name>A0A2R9SLE2_9BACL</name>
<evidence type="ECO:0000313" key="3">
    <source>
        <dbReference type="EMBL" id="EFU38179.1"/>
    </source>
</evidence>
<dbReference type="EMBL" id="ADHJ01000055">
    <property type="protein sequence ID" value="EFU38179.1"/>
    <property type="molecule type" value="Genomic_DNA"/>
</dbReference>
<dbReference type="Gene3D" id="3.40.50.410">
    <property type="entry name" value="von Willebrand factor, type A domain"/>
    <property type="match status" value="1"/>
</dbReference>
<keyword evidence="1" id="KW-0732">Signal</keyword>
<dbReference type="CDD" id="cd00198">
    <property type="entry name" value="vWFA"/>
    <property type="match status" value="1"/>
</dbReference>
<dbReference type="InterPro" id="IPR014756">
    <property type="entry name" value="Ig_E-set"/>
</dbReference>
<dbReference type="KEGG" id="pvo:PVOR_31764"/>
<dbReference type="RefSeq" id="WP_006213046.1">
    <property type="nucleotide sequence ID" value="NZ_ADHJ01000055.1"/>
</dbReference>
<dbReference type="InterPro" id="IPR002909">
    <property type="entry name" value="IPT_dom"/>
</dbReference>
<gene>
    <name evidence="3" type="ORF">PVOR_31764</name>
</gene>
<feature type="signal peptide" evidence="1">
    <location>
        <begin position="1"/>
        <end position="28"/>
    </location>
</feature>
<evidence type="ECO:0000259" key="2">
    <source>
        <dbReference type="PROSITE" id="PS50234"/>
    </source>
</evidence>
<dbReference type="PANTHER" id="PTHR22625">
    <property type="entry name" value="PLEXIN"/>
    <property type="match status" value="1"/>
</dbReference>
<feature type="domain" description="VWFA" evidence="2">
    <location>
        <begin position="69"/>
        <end position="251"/>
    </location>
</feature>
<dbReference type="SMART" id="SM00327">
    <property type="entry name" value="VWA"/>
    <property type="match status" value="1"/>
</dbReference>
<dbReference type="PROSITE" id="PS50234">
    <property type="entry name" value="VWFA"/>
    <property type="match status" value="1"/>
</dbReference>
<dbReference type="SMART" id="SM00429">
    <property type="entry name" value="IPT"/>
    <property type="match status" value="11"/>
</dbReference>
<dbReference type="Gene3D" id="2.60.40.10">
    <property type="entry name" value="Immunoglobulins"/>
    <property type="match status" value="11"/>
</dbReference>
<evidence type="ECO:0000256" key="1">
    <source>
        <dbReference type="SAM" id="SignalP"/>
    </source>
</evidence>
<dbReference type="InterPro" id="IPR013783">
    <property type="entry name" value="Ig-like_fold"/>
</dbReference>